<dbReference type="Proteomes" id="UP000242715">
    <property type="component" value="Unassembled WGS sequence"/>
</dbReference>
<dbReference type="EMBL" id="DF973740">
    <property type="protein sequence ID" value="GAU38970.1"/>
    <property type="molecule type" value="Genomic_DNA"/>
</dbReference>
<accession>A0A2Z6NQK5</accession>
<evidence type="ECO:0000313" key="1">
    <source>
        <dbReference type="EMBL" id="GAU38970.1"/>
    </source>
</evidence>
<protein>
    <submittedName>
        <fullName evidence="1">Uncharacterized protein</fullName>
    </submittedName>
</protein>
<keyword evidence="2" id="KW-1185">Reference proteome</keyword>
<gene>
    <name evidence="1" type="ORF">TSUD_378460</name>
</gene>
<organism evidence="1 2">
    <name type="scientific">Trifolium subterraneum</name>
    <name type="common">Subterranean clover</name>
    <dbReference type="NCBI Taxonomy" id="3900"/>
    <lineage>
        <taxon>Eukaryota</taxon>
        <taxon>Viridiplantae</taxon>
        <taxon>Streptophyta</taxon>
        <taxon>Embryophyta</taxon>
        <taxon>Tracheophyta</taxon>
        <taxon>Spermatophyta</taxon>
        <taxon>Magnoliopsida</taxon>
        <taxon>eudicotyledons</taxon>
        <taxon>Gunneridae</taxon>
        <taxon>Pentapetalae</taxon>
        <taxon>rosids</taxon>
        <taxon>fabids</taxon>
        <taxon>Fabales</taxon>
        <taxon>Fabaceae</taxon>
        <taxon>Papilionoideae</taxon>
        <taxon>50 kb inversion clade</taxon>
        <taxon>NPAAA clade</taxon>
        <taxon>Hologalegina</taxon>
        <taxon>IRL clade</taxon>
        <taxon>Trifolieae</taxon>
        <taxon>Trifolium</taxon>
    </lineage>
</organism>
<proteinExistence type="predicted"/>
<evidence type="ECO:0000313" key="2">
    <source>
        <dbReference type="Proteomes" id="UP000242715"/>
    </source>
</evidence>
<dbReference type="OrthoDB" id="1932977at2759"/>
<name>A0A2Z6NQK5_TRISU</name>
<sequence>MGNCVACYSQPKKQTRCPLIHGREIGVNSASAQVEKMNTASSKHYIAVRRKVQHGEVYHLAPFLRQSGTTTDDRKMKTRIAKIVVTTQQLELLLSGSKKFQIKTRVASVTKSSLLRRCPKWLPSLPTIPEVQNF</sequence>
<dbReference type="AlphaFoldDB" id="A0A2Z6NQK5"/>
<reference evidence="2" key="1">
    <citation type="journal article" date="2017" name="Front. Plant Sci.">
        <title>Climate Clever Clovers: New Paradigm to Reduce the Environmental Footprint of Ruminants by Breeding Low Methanogenic Forages Utilizing Haplotype Variation.</title>
        <authorList>
            <person name="Kaur P."/>
            <person name="Appels R."/>
            <person name="Bayer P.E."/>
            <person name="Keeble-Gagnere G."/>
            <person name="Wang J."/>
            <person name="Hirakawa H."/>
            <person name="Shirasawa K."/>
            <person name="Vercoe P."/>
            <person name="Stefanova K."/>
            <person name="Durmic Z."/>
            <person name="Nichols P."/>
            <person name="Revell C."/>
            <person name="Isobe S.N."/>
            <person name="Edwards D."/>
            <person name="Erskine W."/>
        </authorList>
    </citation>
    <scope>NUCLEOTIDE SEQUENCE [LARGE SCALE GENOMIC DNA]</scope>
    <source>
        <strain evidence="2">cv. Daliak</strain>
    </source>
</reference>